<dbReference type="GO" id="GO:0004156">
    <property type="term" value="F:dihydropteroate synthase activity"/>
    <property type="evidence" value="ECO:0007669"/>
    <property type="project" value="UniProtKB-EC"/>
</dbReference>
<sequence>MPPSALPDRASSWRLRSTTLDLSGLPLLMGIVNVTPDSFSDGGRFEETDSAVEHALELAAAGAAILDIGGESTRPYAEVVDAGEELDRVLPVVERLARETSVPLSIDTSKAAVAEAAVAAGAEIINDVTGLEGDSRMLEVARATGAGVCAMHMRGTPQTMQDDPRYDDVVTEILDYLRQRRDSLLDAGIEQERVCLDPGIGFGKTHQHNLRLMAAAEQFHQLGCPLLVGHSRKGFLAHILGDKEADRTAATVGSALALARQGIQVIRVHDVRPVREAVLAFAACGGLGDPSSQLTR</sequence>
<comment type="caution">
    <text evidence="14">The sequence shown here is derived from an EMBL/GenBank/DDBJ whole genome shotgun (WGS) entry which is preliminary data.</text>
</comment>
<dbReference type="RefSeq" id="WP_228714628.1">
    <property type="nucleotide sequence ID" value="NZ_SIHJ01000001.1"/>
</dbReference>
<dbReference type="NCBIfam" id="TIGR01496">
    <property type="entry name" value="DHPS"/>
    <property type="match status" value="1"/>
</dbReference>
<evidence type="ECO:0000256" key="10">
    <source>
        <dbReference type="ARBA" id="ARBA00022909"/>
    </source>
</evidence>
<dbReference type="EMBL" id="SIHJ01000001">
    <property type="protein sequence ID" value="TWT38186.1"/>
    <property type="molecule type" value="Genomic_DNA"/>
</dbReference>
<evidence type="ECO:0000256" key="7">
    <source>
        <dbReference type="ARBA" id="ARBA00022679"/>
    </source>
</evidence>
<dbReference type="GO" id="GO:0046656">
    <property type="term" value="P:folic acid biosynthetic process"/>
    <property type="evidence" value="ECO:0007669"/>
    <property type="project" value="UniProtKB-KW"/>
</dbReference>
<dbReference type="GO" id="GO:0046872">
    <property type="term" value="F:metal ion binding"/>
    <property type="evidence" value="ECO:0007669"/>
    <property type="project" value="UniProtKB-KW"/>
</dbReference>
<dbReference type="Proteomes" id="UP000316714">
    <property type="component" value="Unassembled WGS sequence"/>
</dbReference>
<evidence type="ECO:0000256" key="3">
    <source>
        <dbReference type="ARBA" id="ARBA00004763"/>
    </source>
</evidence>
<keyword evidence="10 12" id="KW-0289">Folate biosynthesis</keyword>
<dbReference type="PANTHER" id="PTHR20941">
    <property type="entry name" value="FOLATE SYNTHESIS PROTEINS"/>
    <property type="match status" value="1"/>
</dbReference>
<reference evidence="14 15" key="1">
    <citation type="submission" date="2019-02" db="EMBL/GenBank/DDBJ databases">
        <title>Deep-cultivation of Planctomycetes and their phenomic and genomic characterization uncovers novel biology.</title>
        <authorList>
            <person name="Wiegand S."/>
            <person name="Jogler M."/>
            <person name="Boedeker C."/>
            <person name="Pinto D."/>
            <person name="Vollmers J."/>
            <person name="Rivas-Marin E."/>
            <person name="Kohn T."/>
            <person name="Peeters S.H."/>
            <person name="Heuer A."/>
            <person name="Rast P."/>
            <person name="Oberbeckmann S."/>
            <person name="Bunk B."/>
            <person name="Jeske O."/>
            <person name="Meyerdierks A."/>
            <person name="Storesund J.E."/>
            <person name="Kallscheuer N."/>
            <person name="Luecker S."/>
            <person name="Lage O.M."/>
            <person name="Pohl T."/>
            <person name="Merkel B.J."/>
            <person name="Hornburger P."/>
            <person name="Mueller R.-W."/>
            <person name="Bruemmer F."/>
            <person name="Labrenz M."/>
            <person name="Spormann A.M."/>
            <person name="Op Den Camp H."/>
            <person name="Overmann J."/>
            <person name="Amann R."/>
            <person name="Jetten M.S.M."/>
            <person name="Mascher T."/>
            <person name="Medema M.H."/>
            <person name="Devos D.P."/>
            <person name="Kaster A.-K."/>
            <person name="Ovreas L."/>
            <person name="Rohde M."/>
            <person name="Galperin M.Y."/>
            <person name="Jogler C."/>
        </authorList>
    </citation>
    <scope>NUCLEOTIDE SEQUENCE [LARGE SCALE GENOMIC DNA]</scope>
    <source>
        <strain evidence="14 15">KOR34</strain>
    </source>
</reference>
<dbReference type="GO" id="GO:0005829">
    <property type="term" value="C:cytosol"/>
    <property type="evidence" value="ECO:0007669"/>
    <property type="project" value="TreeGrafter"/>
</dbReference>
<evidence type="ECO:0000256" key="12">
    <source>
        <dbReference type="RuleBase" id="RU361205"/>
    </source>
</evidence>
<evidence type="ECO:0000256" key="2">
    <source>
        <dbReference type="ARBA" id="ARBA00001946"/>
    </source>
</evidence>
<proteinExistence type="inferred from homology"/>
<evidence type="ECO:0000256" key="9">
    <source>
        <dbReference type="ARBA" id="ARBA00022842"/>
    </source>
</evidence>
<comment type="similarity">
    <text evidence="4 12">Belongs to the DHPS family.</text>
</comment>
<name>A0A5C5VHX3_9BACT</name>
<dbReference type="InterPro" id="IPR000489">
    <property type="entry name" value="Pterin-binding_dom"/>
</dbReference>
<dbReference type="PROSITE" id="PS00792">
    <property type="entry name" value="DHPS_1"/>
    <property type="match status" value="1"/>
</dbReference>
<comment type="catalytic activity">
    <reaction evidence="1">
        <text>(7,8-dihydropterin-6-yl)methyl diphosphate + 4-aminobenzoate = 7,8-dihydropteroate + diphosphate</text>
        <dbReference type="Rhea" id="RHEA:19949"/>
        <dbReference type="ChEBI" id="CHEBI:17836"/>
        <dbReference type="ChEBI" id="CHEBI:17839"/>
        <dbReference type="ChEBI" id="CHEBI:33019"/>
        <dbReference type="ChEBI" id="CHEBI:72950"/>
        <dbReference type="EC" id="2.5.1.15"/>
    </reaction>
</comment>
<dbReference type="InterPro" id="IPR045031">
    <property type="entry name" value="DHP_synth-like"/>
</dbReference>
<evidence type="ECO:0000256" key="1">
    <source>
        <dbReference type="ARBA" id="ARBA00000012"/>
    </source>
</evidence>
<dbReference type="GO" id="GO:0046654">
    <property type="term" value="P:tetrahydrofolate biosynthetic process"/>
    <property type="evidence" value="ECO:0007669"/>
    <property type="project" value="UniProtKB-UniPathway"/>
</dbReference>
<evidence type="ECO:0000256" key="4">
    <source>
        <dbReference type="ARBA" id="ARBA00009503"/>
    </source>
</evidence>
<comment type="cofactor">
    <cofactor evidence="2 12">
        <name>Mg(2+)</name>
        <dbReference type="ChEBI" id="CHEBI:18420"/>
    </cofactor>
</comment>
<evidence type="ECO:0000313" key="14">
    <source>
        <dbReference type="EMBL" id="TWT38186.1"/>
    </source>
</evidence>
<dbReference type="InterPro" id="IPR006390">
    <property type="entry name" value="DHP_synth_dom"/>
</dbReference>
<evidence type="ECO:0000256" key="8">
    <source>
        <dbReference type="ARBA" id="ARBA00022723"/>
    </source>
</evidence>
<dbReference type="InterPro" id="IPR011005">
    <property type="entry name" value="Dihydropteroate_synth-like_sf"/>
</dbReference>
<dbReference type="PANTHER" id="PTHR20941:SF1">
    <property type="entry name" value="FOLIC ACID SYNTHESIS PROTEIN FOL1"/>
    <property type="match status" value="1"/>
</dbReference>
<dbReference type="AlphaFoldDB" id="A0A5C5VHX3"/>
<dbReference type="EC" id="2.5.1.15" evidence="5 12"/>
<evidence type="ECO:0000256" key="5">
    <source>
        <dbReference type="ARBA" id="ARBA00012458"/>
    </source>
</evidence>
<dbReference type="Gene3D" id="3.20.20.20">
    <property type="entry name" value="Dihydropteroate synthase-like"/>
    <property type="match status" value="1"/>
</dbReference>
<dbReference type="CDD" id="cd00739">
    <property type="entry name" value="DHPS"/>
    <property type="match status" value="1"/>
</dbReference>
<evidence type="ECO:0000313" key="15">
    <source>
        <dbReference type="Proteomes" id="UP000316714"/>
    </source>
</evidence>
<dbReference type="PROSITE" id="PS50972">
    <property type="entry name" value="PTERIN_BINDING"/>
    <property type="match status" value="1"/>
</dbReference>
<dbReference type="FunFam" id="3.20.20.20:FF:000006">
    <property type="entry name" value="Dihydropteroate synthase"/>
    <property type="match status" value="1"/>
</dbReference>
<dbReference type="SUPFAM" id="SSF51717">
    <property type="entry name" value="Dihydropteroate synthetase-like"/>
    <property type="match status" value="1"/>
</dbReference>
<evidence type="ECO:0000256" key="11">
    <source>
        <dbReference type="ARBA" id="ARBA00030193"/>
    </source>
</evidence>
<dbReference type="Pfam" id="PF00809">
    <property type="entry name" value="Pterin_bind"/>
    <property type="match status" value="1"/>
</dbReference>
<organism evidence="14 15">
    <name type="scientific">Posidoniimonas corsicana</name>
    <dbReference type="NCBI Taxonomy" id="1938618"/>
    <lineage>
        <taxon>Bacteria</taxon>
        <taxon>Pseudomonadati</taxon>
        <taxon>Planctomycetota</taxon>
        <taxon>Planctomycetia</taxon>
        <taxon>Pirellulales</taxon>
        <taxon>Lacipirellulaceae</taxon>
        <taxon>Posidoniimonas</taxon>
    </lineage>
</organism>
<protein>
    <recommendedName>
        <fullName evidence="6 12">Dihydropteroate synthase</fullName>
        <shortName evidence="12">DHPS</shortName>
        <ecNumber evidence="5 12">2.5.1.15</ecNumber>
    </recommendedName>
    <alternativeName>
        <fullName evidence="11 12">Dihydropteroate pyrophosphorylase</fullName>
    </alternativeName>
</protein>
<keyword evidence="15" id="KW-1185">Reference proteome</keyword>
<accession>A0A5C5VHX3</accession>
<feature type="domain" description="Pterin-binding" evidence="13">
    <location>
        <begin position="26"/>
        <end position="279"/>
    </location>
</feature>
<evidence type="ECO:0000259" key="13">
    <source>
        <dbReference type="PROSITE" id="PS50972"/>
    </source>
</evidence>
<comment type="pathway">
    <text evidence="3 12">Cofactor biosynthesis; tetrahydrofolate biosynthesis; 7,8-dihydrofolate from 2-amino-4-hydroxy-6-hydroxymethyl-7,8-dihydropteridine diphosphate and 4-aminobenzoate: step 1/2.</text>
</comment>
<keyword evidence="9 12" id="KW-0460">Magnesium</keyword>
<gene>
    <name evidence="14" type="primary">folP</name>
    <name evidence="14" type="ORF">KOR34_31540</name>
</gene>
<dbReference type="UniPathway" id="UPA00077">
    <property type="reaction ID" value="UER00156"/>
</dbReference>
<dbReference type="PROSITE" id="PS00793">
    <property type="entry name" value="DHPS_2"/>
    <property type="match status" value="1"/>
</dbReference>
<evidence type="ECO:0000256" key="6">
    <source>
        <dbReference type="ARBA" id="ARBA00016919"/>
    </source>
</evidence>
<keyword evidence="7 12" id="KW-0808">Transferase</keyword>
<keyword evidence="8 12" id="KW-0479">Metal-binding</keyword>
<comment type="function">
    <text evidence="12">Catalyzes the condensation of para-aminobenzoate (pABA) with 6-hydroxymethyl-7,8-dihydropterin diphosphate (DHPt-PP) to form 7,8-dihydropteroate (H2Pte), the immediate precursor of folate derivatives.</text>
</comment>